<reference evidence="1" key="1">
    <citation type="submission" date="2022-06" db="EMBL/GenBank/DDBJ databases">
        <title>Phylogenomic reconstructions and comparative analyses of Kickxellomycotina fungi.</title>
        <authorList>
            <person name="Reynolds N.K."/>
            <person name="Stajich J.E."/>
            <person name="Barry K."/>
            <person name="Grigoriev I.V."/>
            <person name="Crous P."/>
            <person name="Smith M.E."/>
        </authorList>
    </citation>
    <scope>NUCLEOTIDE SEQUENCE</scope>
    <source>
        <strain evidence="1">RSA 2271</strain>
    </source>
</reference>
<evidence type="ECO:0000313" key="1">
    <source>
        <dbReference type="EMBL" id="KAJ1679419.1"/>
    </source>
</evidence>
<keyword evidence="2" id="KW-1185">Reference proteome</keyword>
<proteinExistence type="predicted"/>
<evidence type="ECO:0000313" key="2">
    <source>
        <dbReference type="Proteomes" id="UP001145114"/>
    </source>
</evidence>
<dbReference type="EMBL" id="JAMZIH010000396">
    <property type="protein sequence ID" value="KAJ1679419.1"/>
    <property type="molecule type" value="Genomic_DNA"/>
</dbReference>
<protein>
    <submittedName>
        <fullName evidence="1">Uncharacterized protein</fullName>
    </submittedName>
</protein>
<gene>
    <name evidence="1" type="ORF">EV182_002091</name>
</gene>
<accession>A0ACC1HZU6</accession>
<comment type="caution">
    <text evidence="1">The sequence shown here is derived from an EMBL/GenBank/DDBJ whole genome shotgun (WGS) entry which is preliminary data.</text>
</comment>
<dbReference type="Proteomes" id="UP001145114">
    <property type="component" value="Unassembled WGS sequence"/>
</dbReference>
<feature type="non-terminal residue" evidence="1">
    <location>
        <position position="1"/>
    </location>
</feature>
<sequence>RPKLIDSSGSLDPSVHPDTAIKQTRNVWSNPVPKSPAEWYAPLAVKDKATTAAAPKSIDVVTELYKQVMSTANGRTET</sequence>
<name>A0ACC1HZU6_9FUNG</name>
<organism evidence="1 2">
    <name type="scientific">Spiromyces aspiralis</name>
    <dbReference type="NCBI Taxonomy" id="68401"/>
    <lineage>
        <taxon>Eukaryota</taxon>
        <taxon>Fungi</taxon>
        <taxon>Fungi incertae sedis</taxon>
        <taxon>Zoopagomycota</taxon>
        <taxon>Kickxellomycotina</taxon>
        <taxon>Kickxellomycetes</taxon>
        <taxon>Kickxellales</taxon>
        <taxon>Kickxellaceae</taxon>
        <taxon>Spiromyces</taxon>
    </lineage>
</organism>